<name>A0A0H2LY05_VARPD</name>
<dbReference type="Proteomes" id="UP000035170">
    <property type="component" value="Unassembled WGS sequence"/>
</dbReference>
<dbReference type="RefSeq" id="WP_047786809.1">
    <property type="nucleotide sequence ID" value="NZ_JZWI01000035.1"/>
</dbReference>
<sequence length="582" mass="65952">MDSFNEWRCVADMDAELQAFSKSDQLELSLYRLRRALDAGHDFAKDILSRYHDGLILSGNASAALELRSSGRWKDAFEKKDSEAIDIASTQLIVGQIGHFARKLEETIDASPLGFATYLAGLKRHHGATYTSAADVARPLIENKAFKNTRDKTALMLAIEGFRAYGEDIGKETLVDFLERYNHEVLCKFFQTVLPKNVEIFRSFVLEMLQDEKGVRCLNEAAICRLLILGYALLDHAVYDRVLNQVHDLYPAPALGHAGPAQSSARIARAFCVDARRPVTVSRKHLNIAVCVSGQLRGYAKAFETWKNLHLHEHRVKYFVHTWEDTGWRLPDPISGNGVDRIFKCTPFAAAYKQAGFLYGMEALKKSYPNFFSLLAVSSTVSESDIRAVYGTDAKVVIESHQRPEFENDANNQRKMFYKIQEAHRLMEEDGEAYDLVLRIRPDRAFRGGERKPDWMKMAEECRKQRLIYFNNLMITKTLYAGDQFAIGSADSMRCYANTLALQTQAAEEGWFGFPRRLRSHCSLAHALLFQGVRREPLQDIHPTEAMPAASYGRAELKRMLSADLPSGPLSEMDKLLWNSLN</sequence>
<organism evidence="1 2">
    <name type="scientific">Variovorax paradoxus</name>
    <dbReference type="NCBI Taxonomy" id="34073"/>
    <lineage>
        <taxon>Bacteria</taxon>
        <taxon>Pseudomonadati</taxon>
        <taxon>Pseudomonadota</taxon>
        <taxon>Betaproteobacteria</taxon>
        <taxon>Burkholderiales</taxon>
        <taxon>Comamonadaceae</taxon>
        <taxon>Variovorax</taxon>
    </lineage>
</organism>
<reference evidence="1 2" key="1">
    <citation type="submission" date="2015-03" db="EMBL/GenBank/DDBJ databases">
        <title>Genome sequence of Variovorax paradoxus TBEA6.</title>
        <authorList>
            <person name="Poehlein A."/>
            <person name="Schuldes J."/>
            <person name="Wuebbeler J.H."/>
            <person name="Hiessl S."/>
            <person name="Steinbuechel A."/>
            <person name="Daniel R."/>
        </authorList>
    </citation>
    <scope>NUCLEOTIDE SEQUENCE [LARGE SCALE GENOMIC DNA]</scope>
    <source>
        <strain evidence="1 2">TBEA6</strain>
    </source>
</reference>
<evidence type="ECO:0000313" key="2">
    <source>
        <dbReference type="Proteomes" id="UP000035170"/>
    </source>
</evidence>
<comment type="caution">
    <text evidence="1">The sequence shown here is derived from an EMBL/GenBank/DDBJ whole genome shotgun (WGS) entry which is preliminary data.</text>
</comment>
<dbReference type="AlphaFoldDB" id="A0A0H2LY05"/>
<dbReference type="EMBL" id="JZWI01000035">
    <property type="protein sequence ID" value="KLN53367.1"/>
    <property type="molecule type" value="Genomic_DNA"/>
</dbReference>
<keyword evidence="2" id="KW-1185">Reference proteome</keyword>
<proteinExistence type="predicted"/>
<accession>A0A0H2LY05</accession>
<dbReference type="PATRIC" id="fig|34073.19.peg.5663"/>
<evidence type="ECO:0000313" key="1">
    <source>
        <dbReference type="EMBL" id="KLN53367.1"/>
    </source>
</evidence>
<protein>
    <submittedName>
        <fullName evidence="1">Uncharacterized protein</fullName>
    </submittedName>
</protein>
<gene>
    <name evidence="1" type="ORF">VPARA_55330</name>
</gene>